<dbReference type="RefSeq" id="WP_108911557.1">
    <property type="nucleotide sequence ID" value="NZ_CP021886.1"/>
</dbReference>
<gene>
    <name evidence="1" type="ORF">CDV25_08365</name>
</gene>
<dbReference type="Proteomes" id="UP000244890">
    <property type="component" value="Chromosome"/>
</dbReference>
<evidence type="ECO:0000313" key="1">
    <source>
        <dbReference type="EMBL" id="AWI34772.1"/>
    </source>
</evidence>
<dbReference type="KEGG" id="had:CDV25_08365"/>
<sequence length="110" mass="12948">MLKKVIVFILFSLSFLLAEYKINPENGLIIDENVELIENNCLACHNSSLIVNMNVNREAWIATIRWMQESEGLWEIPADDENKILDYLTKHYGEKYNTRRRLPLPVLLER</sequence>
<dbReference type="SUPFAM" id="SSF46626">
    <property type="entry name" value="Cytochrome c"/>
    <property type="match status" value="1"/>
</dbReference>
<accession>A0A2U8FEV4</accession>
<dbReference type="OrthoDB" id="9789237at2"/>
<dbReference type="EMBL" id="CP021886">
    <property type="protein sequence ID" value="AWI34772.1"/>
    <property type="molecule type" value="Genomic_DNA"/>
</dbReference>
<reference evidence="1 2" key="1">
    <citation type="submission" date="2017-06" db="EMBL/GenBank/DDBJ databases">
        <title>Complete genome of Helicobacter apodemus.</title>
        <authorList>
            <person name="Cho S."/>
        </authorList>
    </citation>
    <scope>NUCLEOTIDE SEQUENCE [LARGE SCALE GENOMIC DNA]</scope>
    <source>
        <strain evidence="2">SNUVETPUB-15-01</strain>
    </source>
</reference>
<evidence type="ECO:0000313" key="2">
    <source>
        <dbReference type="Proteomes" id="UP000244890"/>
    </source>
</evidence>
<proteinExistence type="predicted"/>
<protein>
    <submittedName>
        <fullName evidence="1">Cytochrome C</fullName>
    </submittedName>
</protein>
<dbReference type="Gene3D" id="1.10.760.10">
    <property type="entry name" value="Cytochrome c-like domain"/>
    <property type="match status" value="1"/>
</dbReference>
<dbReference type="AlphaFoldDB" id="A0A2U8FEV4"/>
<name>A0A2U8FEV4_9HELI</name>
<organism evidence="1 2">
    <name type="scientific">Helicobacter apodemus</name>
    <dbReference type="NCBI Taxonomy" id="135569"/>
    <lineage>
        <taxon>Bacteria</taxon>
        <taxon>Pseudomonadati</taxon>
        <taxon>Campylobacterota</taxon>
        <taxon>Epsilonproteobacteria</taxon>
        <taxon>Campylobacterales</taxon>
        <taxon>Helicobacteraceae</taxon>
        <taxon>Helicobacter</taxon>
    </lineage>
</organism>
<dbReference type="InterPro" id="IPR036909">
    <property type="entry name" value="Cyt_c-like_dom_sf"/>
</dbReference>
<dbReference type="GO" id="GO:0009055">
    <property type="term" value="F:electron transfer activity"/>
    <property type="evidence" value="ECO:0007669"/>
    <property type="project" value="InterPro"/>
</dbReference>
<dbReference type="GO" id="GO:0020037">
    <property type="term" value="F:heme binding"/>
    <property type="evidence" value="ECO:0007669"/>
    <property type="project" value="InterPro"/>
</dbReference>